<accession>A0A168LQS7</accession>
<organism evidence="1 2">
    <name type="scientific">Clostridium ljungdahlii</name>
    <dbReference type="NCBI Taxonomy" id="1538"/>
    <lineage>
        <taxon>Bacteria</taxon>
        <taxon>Bacillati</taxon>
        <taxon>Bacillota</taxon>
        <taxon>Clostridia</taxon>
        <taxon>Eubacteriales</taxon>
        <taxon>Clostridiaceae</taxon>
        <taxon>Clostridium</taxon>
    </lineage>
</organism>
<dbReference type="AlphaFoldDB" id="A0A168LQS7"/>
<sequence length="65" mass="7245">MHGKFSISLHLENENLGEIIRDFKTDIYIDALDGCSIDYIKECIISACNSAVNITNDIDLGNILE</sequence>
<dbReference type="PATRIC" id="fig|1538.10.peg.3416"/>
<reference evidence="1 2" key="1">
    <citation type="journal article" date="2015" name="Biotechnol. Bioeng.">
        <title>Genome sequence and phenotypic characterization of Caulobacter segnis.</title>
        <authorList>
            <person name="Patel S."/>
            <person name="Fletcher B."/>
            <person name="Scott D.C."/>
            <person name="Ely B."/>
        </authorList>
    </citation>
    <scope>NUCLEOTIDE SEQUENCE [LARGE SCALE GENOMIC DNA]</scope>
    <source>
        <strain evidence="1 2">ERI-2</strain>
    </source>
</reference>
<comment type="caution">
    <text evidence="1">The sequence shown here is derived from an EMBL/GenBank/DDBJ whole genome shotgun (WGS) entry which is preliminary data.</text>
</comment>
<evidence type="ECO:0000313" key="2">
    <source>
        <dbReference type="Proteomes" id="UP000077407"/>
    </source>
</evidence>
<dbReference type="EMBL" id="LITT01000058">
    <property type="protein sequence ID" value="OAA83570.1"/>
    <property type="molecule type" value="Genomic_DNA"/>
</dbReference>
<gene>
    <name evidence="1" type="ORF">WY13_03357</name>
</gene>
<name>A0A168LQS7_9CLOT</name>
<dbReference type="OrthoDB" id="9929613at2"/>
<dbReference type="RefSeq" id="WP_063556645.1">
    <property type="nucleotide sequence ID" value="NZ_LITT01000058.1"/>
</dbReference>
<evidence type="ECO:0000313" key="1">
    <source>
        <dbReference type="EMBL" id="OAA83570.1"/>
    </source>
</evidence>
<proteinExistence type="predicted"/>
<protein>
    <submittedName>
        <fullName evidence="1">Uncharacterized protein</fullName>
    </submittedName>
</protein>
<dbReference type="Proteomes" id="UP000077407">
    <property type="component" value="Unassembled WGS sequence"/>
</dbReference>